<dbReference type="InterPro" id="IPR015422">
    <property type="entry name" value="PyrdxlP-dep_Trfase_small"/>
</dbReference>
<dbReference type="PANTHER" id="PTHR42885">
    <property type="entry name" value="HISTIDINOL-PHOSPHATE AMINOTRANSFERASE-RELATED"/>
    <property type="match status" value="1"/>
</dbReference>
<dbReference type="PANTHER" id="PTHR42885:SF2">
    <property type="entry name" value="HISTIDINOL-PHOSPHATE AMINOTRANSFERASE"/>
    <property type="match status" value="1"/>
</dbReference>
<dbReference type="EMBL" id="JBAMMX010000006">
    <property type="protein sequence ID" value="KAK6938529.1"/>
    <property type="molecule type" value="Genomic_DNA"/>
</dbReference>
<organism evidence="5 6">
    <name type="scientific">Dillenia turbinata</name>
    <dbReference type="NCBI Taxonomy" id="194707"/>
    <lineage>
        <taxon>Eukaryota</taxon>
        <taxon>Viridiplantae</taxon>
        <taxon>Streptophyta</taxon>
        <taxon>Embryophyta</taxon>
        <taxon>Tracheophyta</taxon>
        <taxon>Spermatophyta</taxon>
        <taxon>Magnoliopsida</taxon>
        <taxon>eudicotyledons</taxon>
        <taxon>Gunneridae</taxon>
        <taxon>Pentapetalae</taxon>
        <taxon>Dilleniales</taxon>
        <taxon>Dilleniaceae</taxon>
        <taxon>Dillenia</taxon>
    </lineage>
</organism>
<gene>
    <name evidence="5" type="ORF">RJ641_032037</name>
</gene>
<reference evidence="5 6" key="1">
    <citation type="submission" date="2023-12" db="EMBL/GenBank/DDBJ databases">
        <title>A high-quality genome assembly for Dillenia turbinata (Dilleniales).</title>
        <authorList>
            <person name="Chanderbali A."/>
        </authorList>
    </citation>
    <scope>NUCLEOTIDE SEQUENCE [LARGE SCALE GENOMIC DNA]</scope>
    <source>
        <strain evidence="5">LSX21</strain>
        <tissue evidence="5">Leaf</tissue>
    </source>
</reference>
<proteinExistence type="predicted"/>
<keyword evidence="4" id="KW-0663">Pyridoxal phosphate</keyword>
<comment type="cofactor">
    <cofactor evidence="1">
        <name>pyridoxal 5'-phosphate</name>
        <dbReference type="ChEBI" id="CHEBI:597326"/>
    </cofactor>
</comment>
<evidence type="ECO:0000256" key="2">
    <source>
        <dbReference type="ARBA" id="ARBA00022576"/>
    </source>
</evidence>
<sequence>MGVIDIYNASVTCIISKSQIRSCSFEGNQRRVISMASSVPVKQVNEGQQQQRLTGVSFIRPHLRKLSPYQPILPFEVLSTRLGRKPEDIIKLDANENPYGPPPEASDREFYCFCSSGVIEDDLAQMGVMIRHYNKKELKGYVRVSVGKPEHTDILMRCLKRFS</sequence>
<keyword evidence="3" id="KW-0808">Transferase</keyword>
<evidence type="ECO:0000256" key="4">
    <source>
        <dbReference type="ARBA" id="ARBA00022898"/>
    </source>
</evidence>
<dbReference type="AlphaFoldDB" id="A0AAN8VR70"/>
<evidence type="ECO:0008006" key="7">
    <source>
        <dbReference type="Google" id="ProtNLM"/>
    </source>
</evidence>
<accession>A0AAN8VR70</accession>
<protein>
    <recommendedName>
        <fullName evidence="7">Histidinol-phosphate aminotransferase</fullName>
    </recommendedName>
</protein>
<comment type="caution">
    <text evidence="5">The sequence shown here is derived from an EMBL/GenBank/DDBJ whole genome shotgun (WGS) entry which is preliminary data.</text>
</comment>
<evidence type="ECO:0000313" key="5">
    <source>
        <dbReference type="EMBL" id="KAK6938529.1"/>
    </source>
</evidence>
<evidence type="ECO:0000256" key="3">
    <source>
        <dbReference type="ARBA" id="ARBA00022679"/>
    </source>
</evidence>
<keyword evidence="6" id="KW-1185">Reference proteome</keyword>
<dbReference type="GO" id="GO:0008483">
    <property type="term" value="F:transaminase activity"/>
    <property type="evidence" value="ECO:0007669"/>
    <property type="project" value="UniProtKB-KW"/>
</dbReference>
<name>A0AAN8VR70_9MAGN</name>
<dbReference type="Proteomes" id="UP001370490">
    <property type="component" value="Unassembled WGS sequence"/>
</dbReference>
<dbReference type="Gene3D" id="3.90.1150.10">
    <property type="entry name" value="Aspartate Aminotransferase, domain 1"/>
    <property type="match status" value="1"/>
</dbReference>
<keyword evidence="2" id="KW-0032">Aminotransferase</keyword>
<evidence type="ECO:0000313" key="6">
    <source>
        <dbReference type="Proteomes" id="UP001370490"/>
    </source>
</evidence>
<evidence type="ECO:0000256" key="1">
    <source>
        <dbReference type="ARBA" id="ARBA00001933"/>
    </source>
</evidence>